<organism evidence="1 2">
    <name type="scientific">Thermopolyspora flexuosa</name>
    <dbReference type="NCBI Taxonomy" id="103836"/>
    <lineage>
        <taxon>Bacteria</taxon>
        <taxon>Bacillati</taxon>
        <taxon>Actinomycetota</taxon>
        <taxon>Actinomycetes</taxon>
        <taxon>Streptosporangiales</taxon>
        <taxon>Streptosporangiaceae</taxon>
        <taxon>Thermopolyspora</taxon>
    </lineage>
</organism>
<dbReference type="RefSeq" id="WP_142258726.1">
    <property type="nucleotide sequence ID" value="NZ_BMPV01000003.1"/>
</dbReference>
<dbReference type="AlphaFoldDB" id="A0A543IVH0"/>
<accession>A0A543IVH0</accession>
<dbReference type="PANTHER" id="PTHR10151">
    <property type="entry name" value="ECTONUCLEOTIDE PYROPHOSPHATASE/PHOSPHODIESTERASE"/>
    <property type="match status" value="1"/>
</dbReference>
<evidence type="ECO:0000313" key="2">
    <source>
        <dbReference type="Proteomes" id="UP000319213"/>
    </source>
</evidence>
<dbReference type="Gene3D" id="3.40.720.10">
    <property type="entry name" value="Alkaline Phosphatase, subunit A"/>
    <property type="match status" value="1"/>
</dbReference>
<dbReference type="SUPFAM" id="SSF53649">
    <property type="entry name" value="Alkaline phosphatase-like"/>
    <property type="match status" value="1"/>
</dbReference>
<dbReference type="PANTHER" id="PTHR10151:SF120">
    <property type="entry name" value="BIS(5'-ADENOSYL)-TRIPHOSPHATASE"/>
    <property type="match status" value="1"/>
</dbReference>
<protein>
    <submittedName>
        <fullName evidence="1">Type I phosphodiesterase/nucleotide pyrophosphatase</fullName>
    </submittedName>
</protein>
<proteinExistence type="predicted"/>
<keyword evidence="2" id="KW-1185">Reference proteome</keyword>
<dbReference type="EMBL" id="VFPQ01000001">
    <property type="protein sequence ID" value="TQM74572.1"/>
    <property type="molecule type" value="Genomic_DNA"/>
</dbReference>
<sequence length="380" mass="40287">MVPPNGDETVPLIPAYGEASLADLPVSALAALGAGGPNPLGLAPARRICVFLVDGLGERLLRAHADLAPFLSAHLDRVLTAGFPATTSTSLGTLGTGMAPGEHGMLGLRIAVPGEGRMLHSLRWTTTDGPEIAPEDWQPAATVYQRAEAAGITPVYIGPSMFENSGLTRAVYRGVRYAGADTVDDLVAAARRELAADRAYVVVYYDELDVQGHLAGVDSPQWRDRLAVVDRIAERLAEALPGGSALYVTADHGMVNVTDRVDFDLVPELQEGVAMLGGDARARQLYTEPGAAQAVLETWRAKLAGRAWVVTREEAIESGWFGPAVRGEWLGRIGDVIAVPYGNCAVIASQREPRESALVGMHGSLTADDQNIPLVEVSTR</sequence>
<dbReference type="GO" id="GO:0016787">
    <property type="term" value="F:hydrolase activity"/>
    <property type="evidence" value="ECO:0007669"/>
    <property type="project" value="UniProtKB-ARBA"/>
</dbReference>
<evidence type="ECO:0000313" key="1">
    <source>
        <dbReference type="EMBL" id="TQM74572.1"/>
    </source>
</evidence>
<dbReference type="OrthoDB" id="9779267at2"/>
<reference evidence="1 2" key="1">
    <citation type="submission" date="2019-06" db="EMBL/GenBank/DDBJ databases">
        <title>Sequencing the genomes of 1000 actinobacteria strains.</title>
        <authorList>
            <person name="Klenk H.-P."/>
        </authorList>
    </citation>
    <scope>NUCLEOTIDE SEQUENCE [LARGE SCALE GENOMIC DNA]</scope>
    <source>
        <strain evidence="1 2">DSM 43186</strain>
    </source>
</reference>
<gene>
    <name evidence="1" type="ORF">FHX40_1250</name>
</gene>
<comment type="caution">
    <text evidence="1">The sequence shown here is derived from an EMBL/GenBank/DDBJ whole genome shotgun (WGS) entry which is preliminary data.</text>
</comment>
<dbReference type="InterPro" id="IPR002591">
    <property type="entry name" value="Phosphodiest/P_Trfase"/>
</dbReference>
<dbReference type="InterPro" id="IPR017850">
    <property type="entry name" value="Alkaline_phosphatase_core_sf"/>
</dbReference>
<dbReference type="Pfam" id="PF01663">
    <property type="entry name" value="Phosphodiest"/>
    <property type="match status" value="1"/>
</dbReference>
<name>A0A543IVH0_9ACTN</name>
<dbReference type="Proteomes" id="UP000319213">
    <property type="component" value="Unassembled WGS sequence"/>
</dbReference>